<dbReference type="InterPro" id="IPR001781">
    <property type="entry name" value="Znf_LIM"/>
</dbReference>
<keyword evidence="8" id="KW-0539">Nucleus</keyword>
<dbReference type="PROSITE" id="PS00478">
    <property type="entry name" value="LIM_DOMAIN_1"/>
    <property type="match status" value="1"/>
</dbReference>
<keyword evidence="2 9" id="KW-0479">Metal-binding</keyword>
<dbReference type="PANTHER" id="PTHR24208">
    <property type="entry name" value="LIM/HOMEOBOX PROTEIN LHX"/>
    <property type="match status" value="1"/>
</dbReference>
<evidence type="ECO:0000256" key="1">
    <source>
        <dbReference type="ARBA" id="ARBA00004123"/>
    </source>
</evidence>
<evidence type="ECO:0000313" key="12">
    <source>
        <dbReference type="Proteomes" id="UP001153712"/>
    </source>
</evidence>
<evidence type="ECO:0000256" key="2">
    <source>
        <dbReference type="ARBA" id="ARBA00022723"/>
    </source>
</evidence>
<organism evidence="11 12">
    <name type="scientific">Phyllotreta striolata</name>
    <name type="common">Striped flea beetle</name>
    <name type="synonym">Crioceris striolata</name>
    <dbReference type="NCBI Taxonomy" id="444603"/>
    <lineage>
        <taxon>Eukaryota</taxon>
        <taxon>Metazoa</taxon>
        <taxon>Ecdysozoa</taxon>
        <taxon>Arthropoda</taxon>
        <taxon>Hexapoda</taxon>
        <taxon>Insecta</taxon>
        <taxon>Pterygota</taxon>
        <taxon>Neoptera</taxon>
        <taxon>Endopterygota</taxon>
        <taxon>Coleoptera</taxon>
        <taxon>Polyphaga</taxon>
        <taxon>Cucujiformia</taxon>
        <taxon>Chrysomeloidea</taxon>
        <taxon>Chrysomelidae</taxon>
        <taxon>Galerucinae</taxon>
        <taxon>Alticini</taxon>
        <taxon>Phyllotreta</taxon>
    </lineage>
</organism>
<evidence type="ECO:0000313" key="11">
    <source>
        <dbReference type="EMBL" id="CAG9855556.1"/>
    </source>
</evidence>
<dbReference type="GO" id="GO:0030182">
    <property type="term" value="P:neuron differentiation"/>
    <property type="evidence" value="ECO:0007669"/>
    <property type="project" value="TreeGrafter"/>
</dbReference>
<evidence type="ECO:0000256" key="3">
    <source>
        <dbReference type="ARBA" id="ARBA00022737"/>
    </source>
</evidence>
<dbReference type="OrthoDB" id="10068367at2759"/>
<evidence type="ECO:0000256" key="7">
    <source>
        <dbReference type="ARBA" id="ARBA00023155"/>
    </source>
</evidence>
<dbReference type="PROSITE" id="PS50023">
    <property type="entry name" value="LIM_DOMAIN_2"/>
    <property type="match status" value="1"/>
</dbReference>
<gene>
    <name evidence="11" type="ORF">PHYEVI_LOCUS2004</name>
</gene>
<dbReference type="Gene3D" id="2.10.110.10">
    <property type="entry name" value="Cysteine Rich Protein"/>
    <property type="match status" value="1"/>
</dbReference>
<comment type="subcellular location">
    <subcellularLocation>
        <location evidence="1">Nucleus</location>
    </subcellularLocation>
</comment>
<dbReference type="GO" id="GO:0046872">
    <property type="term" value="F:metal ion binding"/>
    <property type="evidence" value="ECO:0007669"/>
    <property type="project" value="UniProtKB-KW"/>
</dbReference>
<dbReference type="PANTHER" id="PTHR24208:SF166">
    <property type="entry name" value="LIM HOMEOBOX TRANSCRIPTION FACTOR 1 ALPHA, ISOFORM B"/>
    <property type="match status" value="1"/>
</dbReference>
<keyword evidence="7" id="KW-0371">Homeobox</keyword>
<dbReference type="InterPro" id="IPR036397">
    <property type="entry name" value="RNaseH_sf"/>
</dbReference>
<keyword evidence="4 9" id="KW-0862">Zinc</keyword>
<evidence type="ECO:0000256" key="4">
    <source>
        <dbReference type="ARBA" id="ARBA00022833"/>
    </source>
</evidence>
<evidence type="ECO:0000256" key="8">
    <source>
        <dbReference type="ARBA" id="ARBA00023242"/>
    </source>
</evidence>
<dbReference type="Proteomes" id="UP001153712">
    <property type="component" value="Chromosome 11"/>
</dbReference>
<dbReference type="AlphaFoldDB" id="A0A9N9TGS8"/>
<dbReference type="GO" id="GO:0000981">
    <property type="term" value="F:DNA-binding transcription factor activity, RNA polymerase II-specific"/>
    <property type="evidence" value="ECO:0007669"/>
    <property type="project" value="TreeGrafter"/>
</dbReference>
<accession>A0A9N9TGS8</accession>
<keyword evidence="12" id="KW-1185">Reference proteome</keyword>
<keyword evidence="5 9" id="KW-0440">LIM domain</keyword>
<keyword evidence="3" id="KW-0677">Repeat</keyword>
<name>A0A9N9TGS8_PHYSR</name>
<dbReference type="Gene3D" id="3.30.420.10">
    <property type="entry name" value="Ribonuclease H-like superfamily/Ribonuclease H"/>
    <property type="match status" value="1"/>
</dbReference>
<evidence type="ECO:0000256" key="6">
    <source>
        <dbReference type="ARBA" id="ARBA00023125"/>
    </source>
</evidence>
<keyword evidence="6" id="KW-0238">DNA-binding</keyword>
<dbReference type="GO" id="GO:0000977">
    <property type="term" value="F:RNA polymerase II transcription regulatory region sequence-specific DNA binding"/>
    <property type="evidence" value="ECO:0007669"/>
    <property type="project" value="TreeGrafter"/>
</dbReference>
<dbReference type="FunFam" id="2.10.110.10:FF:000006">
    <property type="entry name" value="LIM homeobox transcription factor 1-beta"/>
    <property type="match status" value="1"/>
</dbReference>
<feature type="domain" description="LIM zinc-binding" evidence="10">
    <location>
        <begin position="60"/>
        <end position="119"/>
    </location>
</feature>
<evidence type="ECO:0000256" key="5">
    <source>
        <dbReference type="ARBA" id="ARBA00023038"/>
    </source>
</evidence>
<protein>
    <recommendedName>
        <fullName evidence="10">LIM zinc-binding domain-containing protein</fullName>
    </recommendedName>
</protein>
<dbReference type="CDD" id="cd09371">
    <property type="entry name" value="LIM1_Lmx1b"/>
    <property type="match status" value="1"/>
</dbReference>
<evidence type="ECO:0000256" key="9">
    <source>
        <dbReference type="PROSITE-ProRule" id="PRU00125"/>
    </source>
</evidence>
<dbReference type="EMBL" id="OU900104">
    <property type="protein sequence ID" value="CAG9855556.1"/>
    <property type="molecule type" value="Genomic_DNA"/>
</dbReference>
<dbReference type="SUPFAM" id="SSF57716">
    <property type="entry name" value="Glucocorticoid receptor-like (DNA-binding domain)"/>
    <property type="match status" value="1"/>
</dbReference>
<dbReference type="Pfam" id="PF00412">
    <property type="entry name" value="LIM"/>
    <property type="match status" value="1"/>
</dbReference>
<evidence type="ECO:0000259" key="10">
    <source>
        <dbReference type="PROSITE" id="PS50023"/>
    </source>
</evidence>
<reference evidence="11" key="1">
    <citation type="submission" date="2022-01" db="EMBL/GenBank/DDBJ databases">
        <authorList>
            <person name="King R."/>
        </authorList>
    </citation>
    <scope>NUCLEOTIDE SEQUENCE</scope>
</reference>
<proteinExistence type="predicted"/>
<dbReference type="SMART" id="SM00132">
    <property type="entry name" value="LIM"/>
    <property type="match status" value="1"/>
</dbReference>
<dbReference type="GO" id="GO:0005634">
    <property type="term" value="C:nucleus"/>
    <property type="evidence" value="ECO:0007669"/>
    <property type="project" value="UniProtKB-SubCell"/>
</dbReference>
<dbReference type="InterPro" id="IPR050453">
    <property type="entry name" value="LIM_Homeobox_TF"/>
</dbReference>
<sequence length="302" mass="34299">MLEFYPNLNLNPAMLPERNGQDCNGRTDNGLIKCEKAWCDNNNLHNPLDSSLIKCEKTYEICEGCGQKIHDRYLMRVGDSSWHEHCLCCSICGVLLSHSCYTRNTKLYCKADYDSPTNILLSDSGIPPLSVRRMNLTTKFVAKAMAYKEATGASILKLFTSWARDPTFWNTRNSPIIISAFQNISHHLPHMHCSSKFPCHNYPLESQINHVQVVNLDLNKENRNNNNTFLDKINTHFEEFTTIFTDGSKKKDNVGFGIYSPGLLSISDRLPKTFSIFSAELRAISVAMEKIVELNLNKVLIL</sequence>